<keyword evidence="2" id="KW-0614">Plasmid</keyword>
<dbReference type="eggNOG" id="COG1846">
    <property type="taxonomic scope" value="Bacteria"/>
</dbReference>
<protein>
    <submittedName>
        <fullName evidence="2">Transcriptional regulator, MarR family</fullName>
    </submittedName>
</protein>
<dbReference type="Proteomes" id="UP000000637">
    <property type="component" value="Plasmid pTC2"/>
</dbReference>
<feature type="domain" description="HTH marR-type" evidence="1">
    <location>
        <begin position="49"/>
        <end position="181"/>
    </location>
</feature>
<dbReference type="InterPro" id="IPR000835">
    <property type="entry name" value="HTH_MarR-typ"/>
</dbReference>
<evidence type="ECO:0000259" key="1">
    <source>
        <dbReference type="PROSITE" id="PS50995"/>
    </source>
</evidence>
<evidence type="ECO:0000313" key="2">
    <source>
        <dbReference type="EMBL" id="ABM10633.1"/>
    </source>
</evidence>
<dbReference type="EMBL" id="CP000476">
    <property type="protein sequence ID" value="ABM10633.1"/>
    <property type="molecule type" value="Genomic_DNA"/>
</dbReference>
<gene>
    <name evidence="2" type="ordered locus">AAur_pTC20243</name>
</gene>
<sequence>MPLVGSKSLSWDEKQSDTFELLCLLNELLEDLGIRVNLGPSTSAGALLRADVLTALNDYRAAETAMLRRTRAARGHGETDALALRYLQDASRRGEGLRPTELAHRLGLSTASVTSLVDRLVRIGLVRRDPHPSDRRSTLLHCAEDHESPAGTDEHPIMDVLNGMSFEQLRTIQDFLQRMRHALDQLGRD</sequence>
<reference evidence="2 3" key="1">
    <citation type="journal article" date="2006" name="PLoS Genet.">
        <title>Secrets of soil survival revealed by the genome sequence of Arthrobacter aurescens TC1.</title>
        <authorList>
            <person name="Mongodin E.F."/>
            <person name="Shapir N."/>
            <person name="Daugherty S.C."/>
            <person name="DeBoy R.T."/>
            <person name="Emerson J.B."/>
            <person name="Shvartzbeyn A."/>
            <person name="Radune D."/>
            <person name="Vamathevan J."/>
            <person name="Riggs F."/>
            <person name="Grinberg V."/>
            <person name="Khouri H."/>
            <person name="Wackett L.P."/>
            <person name="Nelson K.E."/>
            <person name="Sadowsky M.J."/>
        </authorList>
    </citation>
    <scope>NUCLEOTIDE SEQUENCE [LARGE SCALE GENOMIC DNA]</scope>
    <source>
        <strain evidence="2 3">TC1</strain>
    </source>
</reference>
<dbReference type="InterPro" id="IPR036388">
    <property type="entry name" value="WH-like_DNA-bd_sf"/>
</dbReference>
<dbReference type="KEGG" id="aau:AAur_pTC20243"/>
<dbReference type="GO" id="GO:0006950">
    <property type="term" value="P:response to stress"/>
    <property type="evidence" value="ECO:0007669"/>
    <property type="project" value="TreeGrafter"/>
</dbReference>
<dbReference type="GO" id="GO:0003700">
    <property type="term" value="F:DNA-binding transcription factor activity"/>
    <property type="evidence" value="ECO:0007669"/>
    <property type="project" value="InterPro"/>
</dbReference>
<proteinExistence type="predicted"/>
<dbReference type="Pfam" id="PF01047">
    <property type="entry name" value="MarR"/>
    <property type="match status" value="1"/>
</dbReference>
<organism evidence="2 3">
    <name type="scientific">Paenarthrobacter aurescens (strain TC1)</name>
    <dbReference type="NCBI Taxonomy" id="290340"/>
    <lineage>
        <taxon>Bacteria</taxon>
        <taxon>Bacillati</taxon>
        <taxon>Actinomycetota</taxon>
        <taxon>Actinomycetes</taxon>
        <taxon>Micrococcales</taxon>
        <taxon>Micrococcaceae</taxon>
        <taxon>Paenarthrobacter</taxon>
    </lineage>
</organism>
<dbReference type="InterPro" id="IPR039422">
    <property type="entry name" value="MarR/SlyA-like"/>
</dbReference>
<dbReference type="SMART" id="SM00347">
    <property type="entry name" value="HTH_MARR"/>
    <property type="match status" value="1"/>
</dbReference>
<dbReference type="InterPro" id="IPR036390">
    <property type="entry name" value="WH_DNA-bd_sf"/>
</dbReference>
<dbReference type="AlphaFoldDB" id="A1RDS9"/>
<geneLocation type="plasmid" evidence="2 3">
    <name>pTC2</name>
</geneLocation>
<accession>A1RDS9</accession>
<dbReference type="PANTHER" id="PTHR33164:SF43">
    <property type="entry name" value="HTH-TYPE TRANSCRIPTIONAL REPRESSOR YETL"/>
    <property type="match status" value="1"/>
</dbReference>
<keyword evidence="3" id="KW-1185">Reference proteome</keyword>
<dbReference type="Gene3D" id="1.10.10.10">
    <property type="entry name" value="Winged helix-like DNA-binding domain superfamily/Winged helix DNA-binding domain"/>
    <property type="match status" value="1"/>
</dbReference>
<dbReference type="SUPFAM" id="SSF46785">
    <property type="entry name" value="Winged helix' DNA-binding domain"/>
    <property type="match status" value="1"/>
</dbReference>
<dbReference type="PROSITE" id="PS50995">
    <property type="entry name" value="HTH_MARR_2"/>
    <property type="match status" value="1"/>
</dbReference>
<dbReference type="HOGENOM" id="CLU_083287_27_0_11"/>
<evidence type="ECO:0000313" key="3">
    <source>
        <dbReference type="Proteomes" id="UP000000637"/>
    </source>
</evidence>
<name>A1RDS9_PAEAT</name>
<dbReference type="PANTHER" id="PTHR33164">
    <property type="entry name" value="TRANSCRIPTIONAL REGULATOR, MARR FAMILY"/>
    <property type="match status" value="1"/>
</dbReference>